<keyword evidence="6" id="KW-0631">Potassium channel</keyword>
<comment type="catalytic activity">
    <reaction evidence="12">
        <text>K(+)(in) = K(+)(out)</text>
        <dbReference type="Rhea" id="RHEA:29463"/>
        <dbReference type="ChEBI" id="CHEBI:29103"/>
    </reaction>
</comment>
<keyword evidence="10 13" id="KW-0472">Membrane</keyword>
<evidence type="ECO:0000256" key="8">
    <source>
        <dbReference type="ARBA" id="ARBA00022989"/>
    </source>
</evidence>
<dbReference type="GO" id="GO:0005267">
    <property type="term" value="F:potassium channel activity"/>
    <property type="evidence" value="ECO:0007669"/>
    <property type="project" value="UniProtKB-KW"/>
</dbReference>
<evidence type="ECO:0000256" key="9">
    <source>
        <dbReference type="ARBA" id="ARBA00023065"/>
    </source>
</evidence>
<evidence type="ECO:0000256" key="1">
    <source>
        <dbReference type="ARBA" id="ARBA00004141"/>
    </source>
</evidence>
<keyword evidence="9" id="KW-0406">Ion transport</keyword>
<reference evidence="14" key="1">
    <citation type="submission" date="2020-05" db="EMBL/GenBank/DDBJ databases">
        <authorList>
            <person name="Chiriac C."/>
            <person name="Salcher M."/>
            <person name="Ghai R."/>
            <person name="Kavagutti S V."/>
        </authorList>
    </citation>
    <scope>NUCLEOTIDE SEQUENCE</scope>
</reference>
<feature type="transmembrane region" description="Helical" evidence="13">
    <location>
        <begin position="123"/>
        <end position="147"/>
    </location>
</feature>
<keyword evidence="4" id="KW-0633">Potassium transport</keyword>
<dbReference type="PANTHER" id="PTHR31462:SF5">
    <property type="entry name" value="ENDOSOMAL_LYSOSOMAL PROTON CHANNEL TMEM175"/>
    <property type="match status" value="1"/>
</dbReference>
<keyword evidence="8 13" id="KW-1133">Transmembrane helix</keyword>
<evidence type="ECO:0000313" key="14">
    <source>
        <dbReference type="EMBL" id="CAB4340643.1"/>
    </source>
</evidence>
<keyword evidence="3" id="KW-0813">Transport</keyword>
<dbReference type="InterPro" id="IPR010617">
    <property type="entry name" value="TMEM175-like"/>
</dbReference>
<dbReference type="GO" id="GO:0016020">
    <property type="term" value="C:membrane"/>
    <property type="evidence" value="ECO:0007669"/>
    <property type="project" value="UniProtKB-SubCell"/>
</dbReference>
<feature type="transmembrane region" description="Helical" evidence="13">
    <location>
        <begin position="91"/>
        <end position="111"/>
    </location>
</feature>
<comment type="similarity">
    <text evidence="2">Belongs to the TMEM175 family.</text>
</comment>
<dbReference type="Pfam" id="PF06736">
    <property type="entry name" value="TMEM175"/>
    <property type="match status" value="1"/>
</dbReference>
<evidence type="ECO:0000256" key="2">
    <source>
        <dbReference type="ARBA" id="ARBA00006920"/>
    </source>
</evidence>
<dbReference type="AlphaFoldDB" id="A0A6J5ZM68"/>
<organism evidence="14">
    <name type="scientific">freshwater metagenome</name>
    <dbReference type="NCBI Taxonomy" id="449393"/>
    <lineage>
        <taxon>unclassified sequences</taxon>
        <taxon>metagenomes</taxon>
        <taxon>ecological metagenomes</taxon>
    </lineage>
</organism>
<proteinExistence type="inferred from homology"/>
<keyword evidence="5 13" id="KW-0812">Transmembrane</keyword>
<dbReference type="GO" id="GO:0015252">
    <property type="term" value="F:proton channel activity"/>
    <property type="evidence" value="ECO:0007669"/>
    <property type="project" value="InterPro"/>
</dbReference>
<feature type="transmembrane region" description="Helical" evidence="13">
    <location>
        <begin position="168"/>
        <end position="189"/>
    </location>
</feature>
<evidence type="ECO:0000256" key="6">
    <source>
        <dbReference type="ARBA" id="ARBA00022826"/>
    </source>
</evidence>
<feature type="transmembrane region" description="Helical" evidence="13">
    <location>
        <begin position="61"/>
        <end position="79"/>
    </location>
</feature>
<comment type="subcellular location">
    <subcellularLocation>
        <location evidence="1">Membrane</location>
        <topology evidence="1">Multi-pass membrane protein</topology>
    </subcellularLocation>
</comment>
<protein>
    <submittedName>
        <fullName evidence="14">Unannotated protein</fullName>
    </submittedName>
</protein>
<dbReference type="PANTHER" id="PTHR31462">
    <property type="entry name" value="ENDOSOMAL/LYSOSOMAL POTASSIUM CHANNEL TMEM175"/>
    <property type="match status" value="1"/>
</dbReference>
<name>A0A6J5ZM68_9ZZZZ</name>
<evidence type="ECO:0000256" key="10">
    <source>
        <dbReference type="ARBA" id="ARBA00023136"/>
    </source>
</evidence>
<evidence type="ECO:0000256" key="4">
    <source>
        <dbReference type="ARBA" id="ARBA00022538"/>
    </source>
</evidence>
<evidence type="ECO:0000256" key="13">
    <source>
        <dbReference type="SAM" id="Phobius"/>
    </source>
</evidence>
<keyword evidence="7" id="KW-0630">Potassium</keyword>
<evidence type="ECO:0000256" key="3">
    <source>
        <dbReference type="ARBA" id="ARBA00022448"/>
    </source>
</evidence>
<dbReference type="EMBL" id="CAESAN010000032">
    <property type="protein sequence ID" value="CAB4340643.1"/>
    <property type="molecule type" value="Genomic_DNA"/>
</dbReference>
<evidence type="ECO:0000256" key="11">
    <source>
        <dbReference type="ARBA" id="ARBA00023303"/>
    </source>
</evidence>
<evidence type="ECO:0000256" key="7">
    <source>
        <dbReference type="ARBA" id="ARBA00022958"/>
    </source>
</evidence>
<accession>A0A6J5ZM68</accession>
<feature type="transmembrane region" description="Helical" evidence="13">
    <location>
        <begin position="21"/>
        <end position="41"/>
    </location>
</feature>
<evidence type="ECO:0000256" key="12">
    <source>
        <dbReference type="ARBA" id="ARBA00034430"/>
    </source>
</evidence>
<evidence type="ECO:0000256" key="5">
    <source>
        <dbReference type="ARBA" id="ARBA00022692"/>
    </source>
</evidence>
<keyword evidence="11" id="KW-0407">Ion channel</keyword>
<gene>
    <name evidence="14" type="ORF">UFOPK3547_00543</name>
</gene>
<sequence length="213" mass="23637">METEQEHNQRRSTAYDLDRTISLSDGIFAFALTLLVLSIGVPEIPHSASSAELWTSLKDRGYELTSYLISFAVIGGFWIRHHRFCGTLKAVDGRFQVFNLAYLATIAFIPYPTQVLGDFTNPAAFALYAGAIAISILVSFVLGEHASRAHLYRQMPSRAEQAERRIDGGSVAAAFILSIPVVLLSGVLWPGYLCWFVGANIHRIPRTGRLRKH</sequence>